<accession>A0A4Z0L5N1</accession>
<reference evidence="1 2" key="1">
    <citation type="submission" date="2019-04" db="EMBL/GenBank/DDBJ databases">
        <title>Flavobacterium sp. strain DS2-A Genome sequencing and assembly.</title>
        <authorList>
            <person name="Kim I."/>
        </authorList>
    </citation>
    <scope>NUCLEOTIDE SEQUENCE [LARGE SCALE GENOMIC DNA]</scope>
    <source>
        <strain evidence="1 2">DS2-A</strain>
    </source>
</reference>
<gene>
    <name evidence="1" type="ORF">E4635_12620</name>
</gene>
<evidence type="ECO:0000313" key="2">
    <source>
        <dbReference type="Proteomes" id="UP000297407"/>
    </source>
</evidence>
<dbReference type="RefSeq" id="WP_135527064.1">
    <property type="nucleotide sequence ID" value="NZ_SRLH01000007.1"/>
</dbReference>
<organism evidence="1 2">
    <name type="scientific">Flavobacterium humi</name>
    <dbReference type="NCBI Taxonomy" id="2562683"/>
    <lineage>
        <taxon>Bacteria</taxon>
        <taxon>Pseudomonadati</taxon>
        <taxon>Bacteroidota</taxon>
        <taxon>Flavobacteriia</taxon>
        <taxon>Flavobacteriales</taxon>
        <taxon>Flavobacteriaceae</taxon>
        <taxon>Flavobacterium</taxon>
    </lineage>
</organism>
<dbReference type="Proteomes" id="UP000297407">
    <property type="component" value="Unassembled WGS sequence"/>
</dbReference>
<dbReference type="EMBL" id="SRLH01000007">
    <property type="protein sequence ID" value="TGD57010.1"/>
    <property type="molecule type" value="Genomic_DNA"/>
</dbReference>
<dbReference type="OrthoDB" id="4291430at2"/>
<sequence length="373" mass="43292">MKKKKIAFIELETHSALLEQWYFLLAAMESVDFHFFVSQKVLDKLSAIPSHHLTLIADATEIDAFSSGYDAFLVNTLHRDFKDFEKLLALKPALVLVHNLNFSLFFQSVSWKNIWTEKQWLVYFLKLYFREKVGQNRKVIGNASHYGVLSQSLFETIQEKGKAIAGKTKVLQLNYNKESRFEALDEIRIVMPGNVSGKRKDIRLLFGLLPKLDPKSRLHIIFLGKPESKHVLHRIEQLKKTCSEKIILTHFPGFIPWEEYSTVISKAHLLLCPIKIKTSFYWVTEWYGQTKVSGSETDCIYNGKIGVFPSAYPKMDWHNLYYDNEKELAGILNGLDLENLEKEYGKLQPYLEKYTFQSVKEQVENQLLQLANT</sequence>
<dbReference type="SUPFAM" id="SSF53756">
    <property type="entry name" value="UDP-Glycosyltransferase/glycogen phosphorylase"/>
    <property type="match status" value="1"/>
</dbReference>
<evidence type="ECO:0000313" key="1">
    <source>
        <dbReference type="EMBL" id="TGD57010.1"/>
    </source>
</evidence>
<comment type="caution">
    <text evidence="1">The sequence shown here is derived from an EMBL/GenBank/DDBJ whole genome shotgun (WGS) entry which is preliminary data.</text>
</comment>
<name>A0A4Z0L5N1_9FLAO</name>
<evidence type="ECO:0008006" key="3">
    <source>
        <dbReference type="Google" id="ProtNLM"/>
    </source>
</evidence>
<protein>
    <recommendedName>
        <fullName evidence="3">Glycosyltransferase family 1 protein</fullName>
    </recommendedName>
</protein>
<dbReference type="AlphaFoldDB" id="A0A4Z0L5N1"/>
<proteinExistence type="predicted"/>
<keyword evidence="2" id="KW-1185">Reference proteome</keyword>